<dbReference type="GO" id="GO:0009288">
    <property type="term" value="C:bacterial-type flagellum"/>
    <property type="evidence" value="ECO:0007669"/>
    <property type="project" value="InterPro"/>
</dbReference>
<dbReference type="InterPro" id="IPR053716">
    <property type="entry name" value="Flag_assembly_chemotaxis_eff"/>
</dbReference>
<protein>
    <submittedName>
        <fullName evidence="10">Flagellar protein flij</fullName>
    </submittedName>
</protein>
<comment type="caution">
    <text evidence="10">The sequence shown here is derived from an EMBL/GenBank/DDBJ whole genome shotgun (WGS) entry which is preliminary data.</text>
</comment>
<keyword evidence="5" id="KW-1005">Bacterial flagellum biogenesis</keyword>
<evidence type="ECO:0000256" key="3">
    <source>
        <dbReference type="ARBA" id="ARBA00022475"/>
    </source>
</evidence>
<dbReference type="GO" id="GO:0071973">
    <property type="term" value="P:bacterial-type flagellum-dependent cell motility"/>
    <property type="evidence" value="ECO:0007669"/>
    <property type="project" value="InterPro"/>
</dbReference>
<organism evidence="10">
    <name type="scientific">hydrocarbon metagenome</name>
    <dbReference type="NCBI Taxonomy" id="938273"/>
    <lineage>
        <taxon>unclassified sequences</taxon>
        <taxon>metagenomes</taxon>
        <taxon>ecological metagenomes</taxon>
    </lineage>
</organism>
<keyword evidence="9" id="KW-0175">Coiled coil</keyword>
<keyword evidence="10" id="KW-0966">Cell projection</keyword>
<evidence type="ECO:0000256" key="1">
    <source>
        <dbReference type="ARBA" id="ARBA00004413"/>
    </source>
</evidence>
<keyword evidence="10" id="KW-0969">Cilium</keyword>
<keyword evidence="4" id="KW-0145">Chemotaxis</keyword>
<dbReference type="AlphaFoldDB" id="A0A0W8E4K8"/>
<comment type="subcellular location">
    <subcellularLocation>
        <location evidence="1">Cell membrane</location>
        <topology evidence="1">Peripheral membrane protein</topology>
        <orientation evidence="1">Cytoplasmic side</orientation>
    </subcellularLocation>
</comment>
<dbReference type="GO" id="GO:0044781">
    <property type="term" value="P:bacterial-type flagellum organization"/>
    <property type="evidence" value="ECO:0007669"/>
    <property type="project" value="UniProtKB-KW"/>
</dbReference>
<sequence length="153" mass="17968">MRSFSFRLQTKLKVSNIYEDMARDQLRVQQATRDTIADQLHSLNQQVSELEQSIRLMTSGTDIFTKMVMSREYLPVLKERKTGIIQELDQAEKKVDRARDNLMARARETNTLEKLKERDWSNYVYENMREEQKIIDEAAAAAFYRNRSLTAVG</sequence>
<dbReference type="GO" id="GO:0015031">
    <property type="term" value="P:protein transport"/>
    <property type="evidence" value="ECO:0007669"/>
    <property type="project" value="UniProtKB-KW"/>
</dbReference>
<evidence type="ECO:0000256" key="4">
    <source>
        <dbReference type="ARBA" id="ARBA00022500"/>
    </source>
</evidence>
<evidence type="ECO:0000256" key="5">
    <source>
        <dbReference type="ARBA" id="ARBA00022795"/>
    </source>
</evidence>
<evidence type="ECO:0000256" key="9">
    <source>
        <dbReference type="SAM" id="Coils"/>
    </source>
</evidence>
<evidence type="ECO:0000256" key="6">
    <source>
        <dbReference type="ARBA" id="ARBA00022927"/>
    </source>
</evidence>
<gene>
    <name evidence="10" type="ORF">ASZ90_019025</name>
</gene>
<dbReference type="InterPro" id="IPR012823">
    <property type="entry name" value="Flagell_FliJ"/>
</dbReference>
<name>A0A0W8E4K8_9ZZZZ</name>
<dbReference type="EMBL" id="LNQE01001877">
    <property type="protein sequence ID" value="KUG03592.1"/>
    <property type="molecule type" value="Genomic_DNA"/>
</dbReference>
<keyword evidence="7" id="KW-0472">Membrane</keyword>
<accession>A0A0W8E4K8</accession>
<evidence type="ECO:0000256" key="2">
    <source>
        <dbReference type="ARBA" id="ARBA00022448"/>
    </source>
</evidence>
<feature type="coiled-coil region" evidence="9">
    <location>
        <begin position="81"/>
        <end position="108"/>
    </location>
</feature>
<keyword evidence="3" id="KW-1003">Cell membrane</keyword>
<dbReference type="Gene3D" id="1.10.287.1700">
    <property type="match status" value="1"/>
</dbReference>
<evidence type="ECO:0000256" key="8">
    <source>
        <dbReference type="ARBA" id="ARBA00023225"/>
    </source>
</evidence>
<keyword evidence="8" id="KW-1006">Bacterial flagellum protein export</keyword>
<keyword evidence="10" id="KW-0282">Flagellum</keyword>
<reference evidence="10" key="1">
    <citation type="journal article" date="2015" name="Proc. Natl. Acad. Sci. U.S.A.">
        <title>Networks of energetic and metabolic interactions define dynamics in microbial communities.</title>
        <authorList>
            <person name="Embree M."/>
            <person name="Liu J.K."/>
            <person name="Al-Bassam M.M."/>
            <person name="Zengler K."/>
        </authorList>
    </citation>
    <scope>NUCLEOTIDE SEQUENCE</scope>
</reference>
<proteinExistence type="predicted"/>
<keyword evidence="6" id="KW-0653">Protein transport</keyword>
<dbReference type="Pfam" id="PF02050">
    <property type="entry name" value="FliJ"/>
    <property type="match status" value="1"/>
</dbReference>
<dbReference type="GO" id="GO:0005886">
    <property type="term" value="C:plasma membrane"/>
    <property type="evidence" value="ECO:0007669"/>
    <property type="project" value="UniProtKB-SubCell"/>
</dbReference>
<keyword evidence="2" id="KW-0813">Transport</keyword>
<dbReference type="NCBIfam" id="TIGR02473">
    <property type="entry name" value="flagell_FliJ"/>
    <property type="match status" value="1"/>
</dbReference>
<evidence type="ECO:0000313" key="10">
    <source>
        <dbReference type="EMBL" id="KUG03592.1"/>
    </source>
</evidence>
<evidence type="ECO:0000256" key="7">
    <source>
        <dbReference type="ARBA" id="ARBA00023136"/>
    </source>
</evidence>
<dbReference type="GO" id="GO:0006935">
    <property type="term" value="P:chemotaxis"/>
    <property type="evidence" value="ECO:0007669"/>
    <property type="project" value="UniProtKB-KW"/>
</dbReference>